<dbReference type="PANTHER" id="PTHR24216">
    <property type="entry name" value="PAXILLIN-RELATED"/>
    <property type="match status" value="1"/>
</dbReference>
<accession>A0A3N4KRK2</accession>
<feature type="compositionally biased region" description="Basic and acidic residues" evidence="1">
    <location>
        <begin position="1186"/>
        <end position="1199"/>
    </location>
</feature>
<feature type="domain" description="PH" evidence="3">
    <location>
        <begin position="1511"/>
        <end position="1654"/>
    </location>
</feature>
<protein>
    <recommendedName>
        <fullName evidence="7">DH domain-containing protein</fullName>
    </recommendedName>
</protein>
<evidence type="ECO:0000259" key="2">
    <source>
        <dbReference type="Pfam" id="PF24340"/>
    </source>
</evidence>
<dbReference type="InterPro" id="IPR056223">
    <property type="entry name" value="PH_24"/>
</dbReference>
<feature type="compositionally biased region" description="Basic and acidic residues" evidence="1">
    <location>
        <begin position="480"/>
        <end position="551"/>
    </location>
</feature>
<proteinExistence type="predicted"/>
<dbReference type="STRING" id="1392247.A0A3N4KRK2"/>
<feature type="region of interest" description="Disordered" evidence="1">
    <location>
        <begin position="312"/>
        <end position="551"/>
    </location>
</feature>
<feature type="compositionally biased region" description="Pro residues" evidence="1">
    <location>
        <begin position="931"/>
        <end position="942"/>
    </location>
</feature>
<dbReference type="InterPro" id="IPR056222">
    <property type="entry name" value="PH_23"/>
</dbReference>
<feature type="compositionally biased region" description="Basic and acidic residues" evidence="1">
    <location>
        <begin position="342"/>
        <end position="371"/>
    </location>
</feature>
<feature type="region of interest" description="Disordered" evidence="1">
    <location>
        <begin position="1846"/>
        <end position="2108"/>
    </location>
</feature>
<feature type="compositionally biased region" description="Low complexity" evidence="1">
    <location>
        <begin position="988"/>
        <end position="1001"/>
    </location>
</feature>
<feature type="region of interest" description="Disordered" evidence="1">
    <location>
        <begin position="979"/>
        <end position="1202"/>
    </location>
</feature>
<gene>
    <name evidence="5" type="ORF">P167DRAFT_573612</name>
</gene>
<feature type="region of interest" description="Disordered" evidence="1">
    <location>
        <begin position="2272"/>
        <end position="2323"/>
    </location>
</feature>
<feature type="compositionally biased region" description="Low complexity" evidence="1">
    <location>
        <begin position="871"/>
        <end position="880"/>
    </location>
</feature>
<feature type="compositionally biased region" description="Polar residues" evidence="1">
    <location>
        <begin position="1117"/>
        <end position="1133"/>
    </location>
</feature>
<feature type="compositionally biased region" description="Basic residues" evidence="1">
    <location>
        <begin position="1241"/>
        <end position="1255"/>
    </location>
</feature>
<dbReference type="PANTHER" id="PTHR24216:SF65">
    <property type="entry name" value="PAXILLIN-LIKE PROTEIN 1"/>
    <property type="match status" value="1"/>
</dbReference>
<feature type="compositionally biased region" description="Basic and acidic residues" evidence="1">
    <location>
        <begin position="454"/>
        <end position="466"/>
    </location>
</feature>
<feature type="domain" description="DBL homology" evidence="2">
    <location>
        <begin position="1258"/>
        <end position="1402"/>
    </location>
</feature>
<dbReference type="EMBL" id="ML119124">
    <property type="protein sequence ID" value="RPB13234.1"/>
    <property type="molecule type" value="Genomic_DNA"/>
</dbReference>
<feature type="compositionally biased region" description="Polar residues" evidence="1">
    <location>
        <begin position="1846"/>
        <end position="1865"/>
    </location>
</feature>
<feature type="region of interest" description="Disordered" evidence="1">
    <location>
        <begin position="251"/>
        <end position="300"/>
    </location>
</feature>
<feature type="region of interest" description="Disordered" evidence="1">
    <location>
        <begin position="1232"/>
        <end position="1255"/>
    </location>
</feature>
<feature type="compositionally biased region" description="Low complexity" evidence="1">
    <location>
        <begin position="2044"/>
        <end position="2054"/>
    </location>
</feature>
<feature type="compositionally biased region" description="Acidic residues" evidence="1">
    <location>
        <begin position="1030"/>
        <end position="1045"/>
    </location>
</feature>
<keyword evidence="6" id="KW-1185">Reference proteome</keyword>
<feature type="compositionally biased region" description="Basic residues" evidence="1">
    <location>
        <begin position="252"/>
        <end position="267"/>
    </location>
</feature>
<dbReference type="OrthoDB" id="5408934at2759"/>
<dbReference type="Proteomes" id="UP000277580">
    <property type="component" value="Unassembled WGS sequence"/>
</dbReference>
<feature type="compositionally biased region" description="Polar residues" evidence="1">
    <location>
        <begin position="1755"/>
        <end position="1765"/>
    </location>
</feature>
<feature type="compositionally biased region" description="Basic and acidic residues" evidence="1">
    <location>
        <begin position="1046"/>
        <end position="1061"/>
    </location>
</feature>
<feature type="compositionally biased region" description="Basic and acidic residues" evidence="1">
    <location>
        <begin position="595"/>
        <end position="701"/>
    </location>
</feature>
<dbReference type="Pfam" id="PF24340">
    <property type="entry name" value="DH_2"/>
    <property type="match status" value="2"/>
</dbReference>
<feature type="compositionally biased region" description="Polar residues" evidence="1">
    <location>
        <begin position="889"/>
        <end position="899"/>
    </location>
</feature>
<dbReference type="Pfam" id="PF24344">
    <property type="entry name" value="PH_23"/>
    <property type="match status" value="1"/>
</dbReference>
<feature type="region of interest" description="Disordered" evidence="1">
    <location>
        <begin position="2163"/>
        <end position="2184"/>
    </location>
</feature>
<feature type="compositionally biased region" description="Low complexity" evidence="1">
    <location>
        <begin position="912"/>
        <end position="925"/>
    </location>
</feature>
<feature type="compositionally biased region" description="Low complexity" evidence="1">
    <location>
        <begin position="24"/>
        <end position="33"/>
    </location>
</feature>
<dbReference type="InterPro" id="IPR056416">
    <property type="entry name" value="DH_2_fung"/>
</dbReference>
<evidence type="ECO:0000259" key="3">
    <source>
        <dbReference type="Pfam" id="PF24344"/>
    </source>
</evidence>
<feature type="compositionally biased region" description="Basic and acidic residues" evidence="1">
    <location>
        <begin position="168"/>
        <end position="198"/>
    </location>
</feature>
<evidence type="ECO:0000313" key="6">
    <source>
        <dbReference type="Proteomes" id="UP000277580"/>
    </source>
</evidence>
<feature type="compositionally biased region" description="Pro residues" evidence="1">
    <location>
        <begin position="131"/>
        <end position="143"/>
    </location>
</feature>
<feature type="compositionally biased region" description="Basic residues" evidence="1">
    <location>
        <begin position="443"/>
        <end position="453"/>
    </location>
</feature>
<feature type="compositionally biased region" description="Basic and acidic residues" evidence="1">
    <location>
        <begin position="900"/>
        <end position="911"/>
    </location>
</feature>
<feature type="region of interest" description="Disordered" evidence="1">
    <location>
        <begin position="1422"/>
        <end position="1442"/>
    </location>
</feature>
<feature type="compositionally biased region" description="Acidic residues" evidence="1">
    <location>
        <begin position="2055"/>
        <end position="2074"/>
    </location>
</feature>
<feature type="domain" description="DBL homology" evidence="2">
    <location>
        <begin position="1442"/>
        <end position="1497"/>
    </location>
</feature>
<feature type="compositionally biased region" description="Pro residues" evidence="1">
    <location>
        <begin position="1168"/>
        <end position="1179"/>
    </location>
</feature>
<evidence type="ECO:0008006" key="7">
    <source>
        <dbReference type="Google" id="ProtNLM"/>
    </source>
</evidence>
<evidence type="ECO:0000256" key="1">
    <source>
        <dbReference type="SAM" id="MobiDB-lite"/>
    </source>
</evidence>
<feature type="compositionally biased region" description="Low complexity" evidence="1">
    <location>
        <begin position="2301"/>
        <end position="2323"/>
    </location>
</feature>
<feature type="compositionally biased region" description="Low complexity" evidence="1">
    <location>
        <begin position="1075"/>
        <end position="1086"/>
    </location>
</feature>
<feature type="compositionally biased region" description="Basic and acidic residues" evidence="1">
    <location>
        <begin position="74"/>
        <end position="97"/>
    </location>
</feature>
<organism evidence="5 6">
    <name type="scientific">Morchella conica CCBAS932</name>
    <dbReference type="NCBI Taxonomy" id="1392247"/>
    <lineage>
        <taxon>Eukaryota</taxon>
        <taxon>Fungi</taxon>
        <taxon>Dikarya</taxon>
        <taxon>Ascomycota</taxon>
        <taxon>Pezizomycotina</taxon>
        <taxon>Pezizomycetes</taxon>
        <taxon>Pezizales</taxon>
        <taxon>Morchellaceae</taxon>
        <taxon>Morchella</taxon>
    </lineage>
</organism>
<feature type="compositionally biased region" description="Basic and acidic residues" evidence="1">
    <location>
        <begin position="1008"/>
        <end position="1029"/>
    </location>
</feature>
<feature type="compositionally biased region" description="Basic and acidic residues" evidence="1">
    <location>
        <begin position="1916"/>
        <end position="1925"/>
    </location>
</feature>
<feature type="region of interest" description="Disordered" evidence="1">
    <location>
        <begin position="1"/>
        <end position="235"/>
    </location>
</feature>
<feature type="compositionally biased region" description="Basic residues" evidence="1">
    <location>
        <begin position="847"/>
        <end position="857"/>
    </location>
</feature>
<evidence type="ECO:0000259" key="4">
    <source>
        <dbReference type="Pfam" id="PF24345"/>
    </source>
</evidence>
<sequence>MVAPPTTPRKAAADPDDNIPCKTPSPRSSASQAPPNPRHNEEEGTPRVNPHANVSSHPFKGFGLKFMKKAGGHGGDDLDDRLHRKTKEQMERAKKLDLGPALGPHDTVNVRERVRKWQAAGGGVVNGDPVEMPPITPATPSPPAARKRGLSTATAETDHSPLVPPDVIMKELREGWESASDADKQAERRRARSKERERKMKRRRDRERGLNKDSSVGAQTEYEVFGSEKEATSGVSKSIVYDDDGIRITPVRVKRRGSGSRKKKKKDKAAAVEVQTDNDGGGGVKVEPETEVEEEGGGVKVEVKAWEHDDGIRIYTTKPKTPVPKTPVFARVQGGTRQNSVRKGEKSVRARKEEFEAEMKRERKATKEFEGLVKQQEADEAEEKLKEEKLKEERLERAKKYEDATSSKDDSNNNIEGSTIVGDTESAKKKWEEFNDDDGIRVKPLKKGRRKKGASSEKLKSEREASIPEESIAESETEMEQEKLEEQRRRERELSEIESERLRQQRQKDREKLERERQRVRELEKLEQVRSRERENERLEMERELEVERAEKERLHQIELDKLEKERKRQRELEKALEKEKLKREKEKIRLREKEREMEAERKRERQRMKEREKELERERDREKEKMKEKERQREKERERERAQEREREKEMERERGLLRAKEKELEREREREIRRVRDMENQREMERQREREMEKEMQRRRNEKRRRREAERQRPAGSGSELDEDSASEPESAPFKSTKTTPRPRTPEDPLMEFLRKAAKRGSPRLSKDRSSLDDKSEQTSHRDSTAPLESPKRWESRKEKKTRSASATPTPSTPSPKPAEEENSPPPTPGFTNEDPPETPTIPNRPKRTKTKSKSSIHPPEADRPTGISSRSVSSQEDVSLKAKQPSVRSTPQLDENSTVKDTAEERPSTARSDGSSRSSRSSVLPANNLPPMPLSPPAVKPLNLSPKKKKSDSGNLLPKVSSAASSFFKAVKEEFQAASARANEPSSPSSSSSDSSSDGESITDVMERRTEAPTREKSVSRPKKEDTESESDSESDTESESEVEVKEKVKVDDKKPEVKEEEPEAPEEKPVSRSSSLKNSLKLQDIPSLPFPRRSLRNSTSPPRPKSHNRSRTEGSIKSTRSVSQDSASMVGSEHARTISLSSVATVKPLNITPRPTPVLKFDPVSPPPQPQPQPRSQPQQKRHVEVQSVPEKDAQEETYTPSILSKGGSLKRKFTKHEDLISILSAPKPGKSLRSAARSRSHRTKGKKANRKVSTLTVTDLMDEIAAEEVRYMRELRTLVEDVVPVLFATVLERADDVVRRRSLNRGRGHEYSPWNAFGANPTRPIVDMGISLERLKTMHEKMPKNPDDLLIWARDVKKVYEEYLTVWRMGFQDVVVTLVSHVEEEFDDEASQKQRDDAARKDLELLYSFGVAPLTPSPFEGDPSTWAMPPPPPPELEEEEEKVDVAFLLKRPLVRLKILAKLFKRINMLCPSPLAVSLASSFHSLVTMARRKIAEEKARIEDEAAASIDVEKACEIYSLLTKPDVYLDPSKRVRARDSFWMKLYHSSGRVIQRSVELILRDPAVKGRPHGAEILICEFGAGAEKWLLFTPIPLAAISARTGDAAGEIVVMVRGAVGTPEEWKQVLVLQSATAAGFEWVQMLGLMPVPPEGPFGGQVHKPTVLETVIEESTIASASRMNTPAVSQQGKPAIDVFAFMEPEGEEEAGKDDSGSDKDDNDNDNDKDDVNEPEPEDNVADPEPPRPLSVRPLSVTPSTKSSLPRSENAFGVPTPEFKPAEAPPRPLSLPPDFAVTPITPGGYKFLGGFFQVVNVNADGTDREPDESHILLASPLRHSPSLHTLSDSAKAAQNENRRSVSGSSIQRSRKASKPITPRRSSVASLEEVHDERPRSPSPPPEPRALDTPRTLNRMRSIHLDDEERPKALRITKSSSLENIPDLSPRPETPSEQTEESDSPPPVPAHKSKKSRTPVTEPPLSSTRTGAPRRRTSSPLKHEYDPSSPSGSEAEVDEDEEIEEIGEAKIVIVDAVERVEPETGELATQEEGSSGTSSSSSEDEDSDDAVSICSEEEDGEYPPPMLSIPRRVSKQPSGLVQLPRQRPSSVSLDSTPTVATTATAATLQAPAPVLKFRASVFSWATSTWEKVHPTECRIIITPGHIEGIPYSAPSPPGTPNSQGSLKDIKKPSDTSLESCMTIFNIELTPVTPVRRGTAVDISIRTPKNSKFGGTSLMLRCRSPTECENLYNAINLNRIYPANFQPPSTLLSTLTVSETSETSTGDNTSVKRGWGSWGRSKTYRNGTSSVPGSVISGQSGQSGQSESSNSSVFGRFLQKNGMLKSSQLGSMASISSASSNGDGSRTVVLDGDQIFKIRLYRRENASKWRDLGNSRLSIMKPPSGHKRHNATGDEKRIIATNKKGNVVLLDVVLGESSFERVARTGIAVSVLVPEGEENGTGVPGDVGGLGAKSVVYMMQMKGEVEASYVFSIVGKLRY</sequence>
<feature type="compositionally biased region" description="Acidic residues" evidence="1">
    <location>
        <begin position="1719"/>
        <end position="1740"/>
    </location>
</feature>
<evidence type="ECO:0000313" key="5">
    <source>
        <dbReference type="EMBL" id="RPB13234.1"/>
    </source>
</evidence>
<dbReference type="InParanoid" id="A0A3N4KRK2"/>
<reference evidence="5 6" key="1">
    <citation type="journal article" date="2018" name="Nat. Ecol. Evol.">
        <title>Pezizomycetes genomes reveal the molecular basis of ectomycorrhizal truffle lifestyle.</title>
        <authorList>
            <person name="Murat C."/>
            <person name="Payen T."/>
            <person name="Noel B."/>
            <person name="Kuo A."/>
            <person name="Morin E."/>
            <person name="Chen J."/>
            <person name="Kohler A."/>
            <person name="Krizsan K."/>
            <person name="Balestrini R."/>
            <person name="Da Silva C."/>
            <person name="Montanini B."/>
            <person name="Hainaut M."/>
            <person name="Levati E."/>
            <person name="Barry K.W."/>
            <person name="Belfiori B."/>
            <person name="Cichocki N."/>
            <person name="Clum A."/>
            <person name="Dockter R.B."/>
            <person name="Fauchery L."/>
            <person name="Guy J."/>
            <person name="Iotti M."/>
            <person name="Le Tacon F."/>
            <person name="Lindquist E.A."/>
            <person name="Lipzen A."/>
            <person name="Malagnac F."/>
            <person name="Mello A."/>
            <person name="Molinier V."/>
            <person name="Miyauchi S."/>
            <person name="Poulain J."/>
            <person name="Riccioni C."/>
            <person name="Rubini A."/>
            <person name="Sitrit Y."/>
            <person name="Splivallo R."/>
            <person name="Traeger S."/>
            <person name="Wang M."/>
            <person name="Zifcakova L."/>
            <person name="Wipf D."/>
            <person name="Zambonelli A."/>
            <person name="Paolocci F."/>
            <person name="Nowrousian M."/>
            <person name="Ottonello S."/>
            <person name="Baldrian P."/>
            <person name="Spatafora J.W."/>
            <person name="Henrissat B."/>
            <person name="Nagy L.G."/>
            <person name="Aury J.M."/>
            <person name="Wincker P."/>
            <person name="Grigoriev I.V."/>
            <person name="Bonfante P."/>
            <person name="Martin F.M."/>
        </authorList>
    </citation>
    <scope>NUCLEOTIDE SEQUENCE [LARGE SCALE GENOMIC DNA]</scope>
    <source>
        <strain evidence="5 6">CCBAS932</strain>
    </source>
</reference>
<feature type="region of interest" description="Disordered" evidence="1">
    <location>
        <begin position="1704"/>
        <end position="1800"/>
    </location>
</feature>
<feature type="region of interest" description="Disordered" evidence="1">
    <location>
        <begin position="595"/>
        <end position="961"/>
    </location>
</feature>
<feature type="compositionally biased region" description="Basic and acidic residues" evidence="1">
    <location>
        <begin position="383"/>
        <end position="411"/>
    </location>
</feature>
<feature type="compositionally biased region" description="Basic and acidic residues" evidence="1">
    <location>
        <begin position="767"/>
        <end position="800"/>
    </location>
</feature>
<name>A0A3N4KRK2_9PEZI</name>
<feature type="compositionally biased region" description="Acidic residues" evidence="1">
    <location>
        <begin position="2008"/>
        <end position="2019"/>
    </location>
</feature>
<feature type="domain" description="PH" evidence="4">
    <location>
        <begin position="2122"/>
        <end position="2258"/>
    </location>
</feature>
<feature type="compositionally biased region" description="Basic and acidic residues" evidence="1">
    <location>
        <begin position="425"/>
        <end position="441"/>
    </location>
</feature>
<dbReference type="Pfam" id="PF24345">
    <property type="entry name" value="PH_24"/>
    <property type="match status" value="1"/>
</dbReference>